<evidence type="ECO:0000256" key="2">
    <source>
        <dbReference type="ARBA" id="ARBA00023015"/>
    </source>
</evidence>
<keyword evidence="3" id="KW-0238">DNA-binding</keyword>
<feature type="region of interest" description="Disordered" evidence="6">
    <location>
        <begin position="214"/>
        <end position="260"/>
    </location>
</feature>
<dbReference type="OrthoDB" id="2399539at2759"/>
<dbReference type="InterPro" id="IPR051711">
    <property type="entry name" value="Stress_Response_Reg"/>
</dbReference>
<dbReference type="GO" id="GO:0043565">
    <property type="term" value="F:sequence-specific DNA binding"/>
    <property type="evidence" value="ECO:0007669"/>
    <property type="project" value="TreeGrafter"/>
</dbReference>
<evidence type="ECO:0000256" key="4">
    <source>
        <dbReference type="ARBA" id="ARBA00023163"/>
    </source>
</evidence>
<dbReference type="GO" id="GO:0045944">
    <property type="term" value="P:positive regulation of transcription by RNA polymerase II"/>
    <property type="evidence" value="ECO:0007669"/>
    <property type="project" value="TreeGrafter"/>
</dbReference>
<dbReference type="GeneID" id="38775674"/>
<feature type="compositionally biased region" description="Polar residues" evidence="6">
    <location>
        <begin position="419"/>
        <end position="430"/>
    </location>
</feature>
<feature type="compositionally biased region" description="Basic residues" evidence="6">
    <location>
        <begin position="217"/>
        <end position="226"/>
    </location>
</feature>
<evidence type="ECO:0000313" key="8">
    <source>
        <dbReference type="EMBL" id="GBE78757.1"/>
    </source>
</evidence>
<dbReference type="RefSeq" id="XP_027609670.1">
    <property type="nucleotide sequence ID" value="XM_027753869.1"/>
</dbReference>
<feature type="region of interest" description="Disordered" evidence="6">
    <location>
        <begin position="381"/>
        <end position="465"/>
    </location>
</feature>
<feature type="domain" description="Zn(2)-C6 fungal-type" evidence="7">
    <location>
        <begin position="180"/>
        <end position="210"/>
    </location>
</feature>
<evidence type="ECO:0000256" key="6">
    <source>
        <dbReference type="SAM" id="MobiDB-lite"/>
    </source>
</evidence>
<dbReference type="GO" id="GO:0005634">
    <property type="term" value="C:nucleus"/>
    <property type="evidence" value="ECO:0007669"/>
    <property type="project" value="UniProtKB-SubCell"/>
</dbReference>
<dbReference type="CDD" id="cd00067">
    <property type="entry name" value="GAL4"/>
    <property type="match status" value="1"/>
</dbReference>
<feature type="compositionally biased region" description="Polar residues" evidence="6">
    <location>
        <begin position="384"/>
        <end position="408"/>
    </location>
</feature>
<dbReference type="EMBL" id="BFAD01000001">
    <property type="protein sequence ID" value="GBE78757.1"/>
    <property type="molecule type" value="Genomic_DNA"/>
</dbReference>
<keyword evidence="5" id="KW-0539">Nucleus</keyword>
<dbReference type="GO" id="GO:0008270">
    <property type="term" value="F:zinc ion binding"/>
    <property type="evidence" value="ECO:0007669"/>
    <property type="project" value="InterPro"/>
</dbReference>
<proteinExistence type="predicted"/>
<feature type="compositionally biased region" description="Low complexity" evidence="6">
    <location>
        <begin position="228"/>
        <end position="260"/>
    </location>
</feature>
<dbReference type="PROSITE" id="PS00463">
    <property type="entry name" value="ZN2_CY6_FUNGAL_1"/>
    <property type="match status" value="1"/>
</dbReference>
<name>A0A401G9C4_9APHY</name>
<dbReference type="Proteomes" id="UP000287166">
    <property type="component" value="Unassembled WGS sequence"/>
</dbReference>
<dbReference type="InterPro" id="IPR001138">
    <property type="entry name" value="Zn2Cys6_DnaBD"/>
</dbReference>
<evidence type="ECO:0000256" key="3">
    <source>
        <dbReference type="ARBA" id="ARBA00023125"/>
    </source>
</evidence>
<dbReference type="SUPFAM" id="SSF57701">
    <property type="entry name" value="Zn2/Cys6 DNA-binding domain"/>
    <property type="match status" value="1"/>
</dbReference>
<dbReference type="AlphaFoldDB" id="A0A401G9C4"/>
<keyword evidence="4" id="KW-0804">Transcription</keyword>
<keyword evidence="9" id="KW-1185">Reference proteome</keyword>
<gene>
    <name evidence="8" type="ORF">SCP_0116490</name>
</gene>
<dbReference type="GO" id="GO:0000981">
    <property type="term" value="F:DNA-binding transcription factor activity, RNA polymerase II-specific"/>
    <property type="evidence" value="ECO:0007669"/>
    <property type="project" value="InterPro"/>
</dbReference>
<protein>
    <recommendedName>
        <fullName evidence="7">Zn(2)-C6 fungal-type domain-containing protein</fullName>
    </recommendedName>
</protein>
<reference evidence="8 9" key="1">
    <citation type="journal article" date="2018" name="Sci. Rep.">
        <title>Genome sequence of the cauliflower mushroom Sparassis crispa (Hanabiratake) and its association with beneficial usage.</title>
        <authorList>
            <person name="Kiyama R."/>
            <person name="Furutani Y."/>
            <person name="Kawaguchi K."/>
            <person name="Nakanishi T."/>
        </authorList>
    </citation>
    <scope>NUCLEOTIDE SEQUENCE [LARGE SCALE GENOMIC DNA]</scope>
</reference>
<dbReference type="Pfam" id="PF00172">
    <property type="entry name" value="Zn_clus"/>
    <property type="match status" value="1"/>
</dbReference>
<keyword evidence="2" id="KW-0805">Transcription regulation</keyword>
<dbReference type="InterPro" id="IPR036864">
    <property type="entry name" value="Zn2-C6_fun-type_DNA-bd_sf"/>
</dbReference>
<dbReference type="InParanoid" id="A0A401G9C4"/>
<dbReference type="STRING" id="139825.A0A401G9C4"/>
<organism evidence="8 9">
    <name type="scientific">Sparassis crispa</name>
    <dbReference type="NCBI Taxonomy" id="139825"/>
    <lineage>
        <taxon>Eukaryota</taxon>
        <taxon>Fungi</taxon>
        <taxon>Dikarya</taxon>
        <taxon>Basidiomycota</taxon>
        <taxon>Agaricomycotina</taxon>
        <taxon>Agaricomycetes</taxon>
        <taxon>Polyporales</taxon>
        <taxon>Sparassidaceae</taxon>
        <taxon>Sparassis</taxon>
    </lineage>
</organism>
<dbReference type="SMART" id="SM00066">
    <property type="entry name" value="GAL4"/>
    <property type="match status" value="1"/>
</dbReference>
<dbReference type="PANTHER" id="PTHR47540">
    <property type="entry name" value="THIAMINE REPRESSIBLE GENES REGULATORY PROTEIN THI5"/>
    <property type="match status" value="1"/>
</dbReference>
<evidence type="ECO:0000256" key="1">
    <source>
        <dbReference type="ARBA" id="ARBA00004123"/>
    </source>
</evidence>
<comment type="caution">
    <text evidence="8">The sequence shown here is derived from an EMBL/GenBank/DDBJ whole genome shotgun (WGS) entry which is preliminary data.</text>
</comment>
<dbReference type="Gene3D" id="4.10.240.10">
    <property type="entry name" value="Zn(2)-C6 fungal-type DNA-binding domain"/>
    <property type="match status" value="1"/>
</dbReference>
<dbReference type="PROSITE" id="PS50048">
    <property type="entry name" value="ZN2_CY6_FUNGAL_2"/>
    <property type="match status" value="1"/>
</dbReference>
<evidence type="ECO:0000256" key="5">
    <source>
        <dbReference type="ARBA" id="ARBA00023242"/>
    </source>
</evidence>
<dbReference type="PANTHER" id="PTHR47540:SF4">
    <property type="entry name" value="TRANSCRIPTION FACTOR RGLT"/>
    <property type="match status" value="1"/>
</dbReference>
<accession>A0A401G9C4</accession>
<sequence length="465" mass="50707">MSTQLSMDNFSPLSRRQSSYDIAVALGMKPLPSSSSFYSHGGLDVYIPNTYPHRDHLHNSSHSSPYSYLNDSHSGFLPELPLYEGQPQALPPPHFAMRPQSWADNISQFPPHPPANASLLQNMSMFTSTSTAPHGPSMGDLPDAQATGTQPAWTLSGSLDPATGVFQRTPEHPRLRTAQACEKCRIRKAKCSGDRPSCQRCISRKLDCEYASERKMRGPNKTKRKSVSAAAGGRGPSPASSSERRMSIASSSSGSDEMGAAFNIPPAVVASRPLDEVNEPSPSHHQLSVPGFVHSPLHYAQTPIDPLLQDPVHHEIISPQRRPRPPPLNLGENHLFPNVQVFPPFDAPEAIPGPSFHPDDITTARRGSLPTYLMEYSPNDAASMYSQPRSNSASEGSMHTPLTPSSLPSFDDFIEFPRSFSSEKLPTVNDTQEDAERWATGSSDADETPRIGMENNLGPNSRPES</sequence>
<evidence type="ECO:0000313" key="9">
    <source>
        <dbReference type="Proteomes" id="UP000287166"/>
    </source>
</evidence>
<comment type="subcellular location">
    <subcellularLocation>
        <location evidence="1">Nucleus</location>
    </subcellularLocation>
</comment>
<evidence type="ECO:0000259" key="7">
    <source>
        <dbReference type="PROSITE" id="PS50048"/>
    </source>
</evidence>